<dbReference type="Proteomes" id="UP000316621">
    <property type="component" value="Chromosome 8"/>
</dbReference>
<dbReference type="GO" id="GO:0003723">
    <property type="term" value="F:RNA binding"/>
    <property type="evidence" value="ECO:0007669"/>
    <property type="project" value="UniProtKB-KW"/>
</dbReference>
<protein>
    <recommendedName>
        <fullName evidence="2">Helicase C-terminal domain-containing protein</fullName>
    </recommendedName>
</protein>
<keyword evidence="1" id="KW-0694">RNA-binding</keyword>
<dbReference type="Pfam" id="PF00271">
    <property type="entry name" value="Helicase_C"/>
    <property type="match status" value="1"/>
</dbReference>
<name>A0A4Y7KRH9_PAPSO</name>
<dbReference type="InterPro" id="IPR027417">
    <property type="entry name" value="P-loop_NTPase"/>
</dbReference>
<gene>
    <name evidence="3" type="ORF">C5167_050464</name>
</gene>
<dbReference type="STRING" id="3469.A0A4Y7KRH9"/>
<evidence type="ECO:0000256" key="1">
    <source>
        <dbReference type="ARBA" id="ARBA00022884"/>
    </source>
</evidence>
<reference evidence="3 4" key="1">
    <citation type="journal article" date="2018" name="Science">
        <title>The opium poppy genome and morphinan production.</title>
        <authorList>
            <person name="Guo L."/>
            <person name="Winzer T."/>
            <person name="Yang X."/>
            <person name="Li Y."/>
            <person name="Ning Z."/>
            <person name="He Z."/>
            <person name="Teodor R."/>
            <person name="Lu Y."/>
            <person name="Bowser T.A."/>
            <person name="Graham I.A."/>
            <person name="Ye K."/>
        </authorList>
    </citation>
    <scope>NUCLEOTIDE SEQUENCE [LARGE SCALE GENOMIC DNA]</scope>
    <source>
        <strain evidence="4">cv. HN1</strain>
        <tissue evidence="3">Leaves</tissue>
    </source>
</reference>
<dbReference type="InterPro" id="IPR001650">
    <property type="entry name" value="Helicase_C-like"/>
</dbReference>
<dbReference type="AlphaFoldDB" id="A0A4Y7KRH9"/>
<dbReference type="SUPFAM" id="SSF52540">
    <property type="entry name" value="P-loop containing nucleoside triphosphate hydrolases"/>
    <property type="match status" value="1"/>
</dbReference>
<accession>A0A4Y7KRH9</accession>
<evidence type="ECO:0000313" key="4">
    <source>
        <dbReference type="Proteomes" id="UP000316621"/>
    </source>
</evidence>
<evidence type="ECO:0000313" key="3">
    <source>
        <dbReference type="EMBL" id="RZC74992.1"/>
    </source>
</evidence>
<keyword evidence="4" id="KW-1185">Reference proteome</keyword>
<dbReference type="SMART" id="SM00490">
    <property type="entry name" value="HELICc"/>
    <property type="match status" value="1"/>
</dbReference>
<organism evidence="3 4">
    <name type="scientific">Papaver somniferum</name>
    <name type="common">Opium poppy</name>
    <dbReference type="NCBI Taxonomy" id="3469"/>
    <lineage>
        <taxon>Eukaryota</taxon>
        <taxon>Viridiplantae</taxon>
        <taxon>Streptophyta</taxon>
        <taxon>Embryophyta</taxon>
        <taxon>Tracheophyta</taxon>
        <taxon>Spermatophyta</taxon>
        <taxon>Magnoliopsida</taxon>
        <taxon>Ranunculales</taxon>
        <taxon>Papaveraceae</taxon>
        <taxon>Papaveroideae</taxon>
        <taxon>Papaver</taxon>
    </lineage>
</organism>
<proteinExistence type="predicted"/>
<dbReference type="Gramene" id="RZC74992">
    <property type="protein sequence ID" value="RZC74992"/>
    <property type="gene ID" value="C5167_050464"/>
</dbReference>
<sequence>MRERQLKGIPHTHVNLCHCRSPMDNRVLVFVLYKKEASCVERAGRFVSVHGDKAQDERTRSLALFKYGTCPLMIATDVAARGLDIPDVEVVIIYSFPFTTKGYVQGDWPS</sequence>
<dbReference type="PROSITE" id="PS51194">
    <property type="entry name" value="HELICASE_CTER"/>
    <property type="match status" value="1"/>
</dbReference>
<dbReference type="PANTHER" id="PTHR47958">
    <property type="entry name" value="ATP-DEPENDENT RNA HELICASE DBP3"/>
    <property type="match status" value="1"/>
</dbReference>
<dbReference type="EMBL" id="CM010722">
    <property type="protein sequence ID" value="RZC74992.1"/>
    <property type="molecule type" value="Genomic_DNA"/>
</dbReference>
<feature type="domain" description="Helicase C-terminal" evidence="2">
    <location>
        <begin position="1"/>
        <end position="110"/>
    </location>
</feature>
<dbReference type="Gene3D" id="3.40.50.300">
    <property type="entry name" value="P-loop containing nucleotide triphosphate hydrolases"/>
    <property type="match status" value="1"/>
</dbReference>
<evidence type="ECO:0000259" key="2">
    <source>
        <dbReference type="PROSITE" id="PS51194"/>
    </source>
</evidence>